<dbReference type="Pfam" id="PF00069">
    <property type="entry name" value="Pkinase"/>
    <property type="match status" value="1"/>
</dbReference>
<keyword evidence="9" id="KW-1133">Transmembrane helix</keyword>
<evidence type="ECO:0000256" key="2">
    <source>
        <dbReference type="ARBA" id="ARBA00012513"/>
    </source>
</evidence>
<dbReference type="SUPFAM" id="SSF48452">
    <property type="entry name" value="TPR-like"/>
    <property type="match status" value="2"/>
</dbReference>
<evidence type="ECO:0000313" key="11">
    <source>
        <dbReference type="EMBL" id="MCP1101244.1"/>
    </source>
</evidence>
<evidence type="ECO:0000256" key="3">
    <source>
        <dbReference type="ARBA" id="ARBA00022679"/>
    </source>
</evidence>
<keyword evidence="11" id="KW-0723">Serine/threonine-protein kinase</keyword>
<dbReference type="SMART" id="SM00028">
    <property type="entry name" value="TPR"/>
    <property type="match status" value="2"/>
</dbReference>
<dbReference type="InterPro" id="IPR011009">
    <property type="entry name" value="Kinase-like_dom_sf"/>
</dbReference>
<reference evidence="11 12" key="1">
    <citation type="journal article" date="2022" name="Genome Biol. Evol.">
        <title>Host diet, physiology and behaviors set the stage for Lachnospiraceae cladogenesis.</title>
        <authorList>
            <person name="Vera-Ponce De Leon A."/>
            <person name="Schneider M."/>
            <person name="Jahnes B.C."/>
            <person name="Sadowski V."/>
            <person name="Camuy-Velez L.A."/>
            <person name="Duan J."/>
            <person name="Sabree Z.L."/>
        </authorList>
    </citation>
    <scope>NUCLEOTIDE SEQUENCE [LARGE SCALE GENOMIC DNA]</scope>
    <source>
        <strain evidence="11 12">PAL113</strain>
    </source>
</reference>
<dbReference type="Proteomes" id="UP001523566">
    <property type="component" value="Unassembled WGS sequence"/>
</dbReference>
<evidence type="ECO:0000256" key="8">
    <source>
        <dbReference type="PROSITE-ProRule" id="PRU10141"/>
    </source>
</evidence>
<evidence type="ECO:0000256" key="6">
    <source>
        <dbReference type="ARBA" id="ARBA00022840"/>
    </source>
</evidence>
<keyword evidence="6 8" id="KW-0067">ATP-binding</keyword>
<feature type="binding site" evidence="8">
    <location>
        <position position="44"/>
    </location>
    <ligand>
        <name>ATP</name>
        <dbReference type="ChEBI" id="CHEBI:30616"/>
    </ligand>
</feature>
<keyword evidence="4 8" id="KW-0547">Nucleotide-binding</keyword>
<dbReference type="InterPro" id="IPR011990">
    <property type="entry name" value="TPR-like_helical_dom_sf"/>
</dbReference>
<keyword evidence="9" id="KW-0472">Membrane</keyword>
<name>A0ABT1E6M4_9FIRM</name>
<dbReference type="SUPFAM" id="SSF56112">
    <property type="entry name" value="Protein kinase-like (PK-like)"/>
    <property type="match status" value="1"/>
</dbReference>
<dbReference type="PROSITE" id="PS00107">
    <property type="entry name" value="PROTEIN_KINASE_ATP"/>
    <property type="match status" value="1"/>
</dbReference>
<comment type="similarity">
    <text evidence="1">Belongs to the protein kinase superfamily. NEK Ser/Thr protein kinase family. NIMA subfamily.</text>
</comment>
<dbReference type="RefSeq" id="WP_262065026.1">
    <property type="nucleotide sequence ID" value="NZ_JAMXOD010000002.1"/>
</dbReference>
<dbReference type="InterPro" id="IPR017441">
    <property type="entry name" value="Protein_kinase_ATP_BS"/>
</dbReference>
<feature type="transmembrane region" description="Helical" evidence="9">
    <location>
        <begin position="281"/>
        <end position="300"/>
    </location>
</feature>
<dbReference type="GO" id="GO:0004674">
    <property type="term" value="F:protein serine/threonine kinase activity"/>
    <property type="evidence" value="ECO:0007669"/>
    <property type="project" value="UniProtKB-KW"/>
</dbReference>
<dbReference type="InterPro" id="IPR050660">
    <property type="entry name" value="NEK_Ser/Thr_kinase"/>
</dbReference>
<dbReference type="Gene3D" id="1.25.40.10">
    <property type="entry name" value="Tetratricopeptide repeat domain"/>
    <property type="match status" value="2"/>
</dbReference>
<dbReference type="SMART" id="SM00220">
    <property type="entry name" value="S_TKc"/>
    <property type="match status" value="1"/>
</dbReference>
<feature type="repeat" description="TPR" evidence="7">
    <location>
        <begin position="385"/>
        <end position="418"/>
    </location>
</feature>
<dbReference type="EC" id="2.7.11.1" evidence="2"/>
<dbReference type="InterPro" id="IPR000719">
    <property type="entry name" value="Prot_kinase_dom"/>
</dbReference>
<keyword evidence="12" id="KW-1185">Reference proteome</keyword>
<dbReference type="CDD" id="cd14014">
    <property type="entry name" value="STKc_PknB_like"/>
    <property type="match status" value="1"/>
</dbReference>
<accession>A0ABT1E6M4</accession>
<keyword evidence="3" id="KW-0808">Transferase</keyword>
<dbReference type="Gene3D" id="1.10.510.10">
    <property type="entry name" value="Transferase(Phosphotransferase) domain 1"/>
    <property type="match status" value="1"/>
</dbReference>
<evidence type="ECO:0000259" key="10">
    <source>
        <dbReference type="PROSITE" id="PS50011"/>
    </source>
</evidence>
<keyword evidence="9" id="KW-0812">Transmembrane</keyword>
<gene>
    <name evidence="11" type="ORF">NK125_02310</name>
</gene>
<feature type="domain" description="Protein kinase" evidence="10">
    <location>
        <begin position="15"/>
        <end position="261"/>
    </location>
</feature>
<comment type="caution">
    <text evidence="11">The sequence shown here is derived from an EMBL/GenBank/DDBJ whole genome shotgun (WGS) entry which is preliminary data.</text>
</comment>
<dbReference type="PROSITE" id="PS50005">
    <property type="entry name" value="TPR"/>
    <property type="match status" value="1"/>
</dbReference>
<dbReference type="EMBL" id="JAMZFW010000002">
    <property type="protein sequence ID" value="MCP1101244.1"/>
    <property type="molecule type" value="Genomic_DNA"/>
</dbReference>
<dbReference type="InterPro" id="IPR019734">
    <property type="entry name" value="TPR_rpt"/>
</dbReference>
<protein>
    <recommendedName>
        <fullName evidence="2">non-specific serine/threonine protein kinase</fullName>
        <ecNumber evidence="2">2.7.11.1</ecNumber>
    </recommendedName>
</protein>
<organism evidence="11 12">
    <name type="scientific">Aequitasia blattaphilus</name>
    <dbReference type="NCBI Taxonomy" id="2949332"/>
    <lineage>
        <taxon>Bacteria</taxon>
        <taxon>Bacillati</taxon>
        <taxon>Bacillota</taxon>
        <taxon>Clostridia</taxon>
        <taxon>Lachnospirales</taxon>
        <taxon>Lachnospiraceae</taxon>
        <taxon>Aequitasia</taxon>
    </lineage>
</organism>
<evidence type="ECO:0000256" key="4">
    <source>
        <dbReference type="ARBA" id="ARBA00022741"/>
    </source>
</evidence>
<evidence type="ECO:0000256" key="9">
    <source>
        <dbReference type="SAM" id="Phobius"/>
    </source>
</evidence>
<evidence type="ECO:0000256" key="1">
    <source>
        <dbReference type="ARBA" id="ARBA00010886"/>
    </source>
</evidence>
<dbReference type="PROSITE" id="PS00108">
    <property type="entry name" value="PROTEIN_KINASE_ST"/>
    <property type="match status" value="1"/>
</dbReference>
<dbReference type="PROSITE" id="PS50011">
    <property type="entry name" value="PROTEIN_KINASE_DOM"/>
    <property type="match status" value="1"/>
</dbReference>
<dbReference type="PANTHER" id="PTHR43671">
    <property type="entry name" value="SERINE/THREONINE-PROTEIN KINASE NEK"/>
    <property type="match status" value="1"/>
</dbReference>
<keyword evidence="5 11" id="KW-0418">Kinase</keyword>
<dbReference type="PANTHER" id="PTHR43671:SF13">
    <property type="entry name" value="SERINE_THREONINE-PROTEIN KINASE NEK2"/>
    <property type="match status" value="1"/>
</dbReference>
<proteinExistence type="inferred from homology"/>
<evidence type="ECO:0000256" key="5">
    <source>
        <dbReference type="ARBA" id="ARBA00022777"/>
    </source>
</evidence>
<evidence type="ECO:0000256" key="7">
    <source>
        <dbReference type="PROSITE-ProRule" id="PRU00339"/>
    </source>
</evidence>
<evidence type="ECO:0000313" key="12">
    <source>
        <dbReference type="Proteomes" id="UP001523566"/>
    </source>
</evidence>
<dbReference type="InterPro" id="IPR008271">
    <property type="entry name" value="Ser/Thr_kinase_AS"/>
</dbReference>
<sequence>MTNEYNDIESSYGKKEKWQVIGRGGSGVVYKVYHRRLQKYVVIKSVERRGYSDERLRREVDILKNLNHEYLPQVMDFFSEENYVYIVMSYIEGKSFDELISEGRRYGKQQILAWTLQLCEAIRYLHSQRPPIIHGDIKPANIMLTPQGKICLIDFNIAFYMNDSKVWGYTRGYTSPEQYSMVVSGALPDEEIDERSDLYSLGACMYYIATGQKIATFNGGINYALLANWTDESFATLIDKVTKCDSNERFQNAYEMEQALLQLGKDNYLYRRLIKRQTLETIGIISLFFASLFLVVLGIWEYQEFRGNNYNTYIEAQMEAIEEEDFEAEEEYYNKAKNIDQHEVEVYYQHAFGLSKKKEYQKCIAYIDNEIFEDEKIEIDEQRMDDIYYLKADALYNLEKYSEAVSAYEKVIDFNKSEPIYFRDYAIALAKDGDTSYAKVILDEAQELGLEADSISYVKGEIQLEMSNKKAALVEFRECEKLTEDMDMKMRSILKQSQILNSQKAKVEAREVLLRGIEEIPEEKQFYLLNSLVAIDISMGDESEEYLDDGIECINKIVEKNWESYNTYDSLAVIYLKKEELTQSEDVLNKMLDEYGEDYNIYKRFAFVEMQKQETISENSRSYYEFREYFNQSMELYSDEGLPTDAEMDLLRQTYAQLENKGWFDD</sequence>
<keyword evidence="7" id="KW-0802">TPR repeat</keyword>